<dbReference type="GO" id="GO:0008270">
    <property type="term" value="F:zinc ion binding"/>
    <property type="evidence" value="ECO:0007669"/>
    <property type="project" value="InterPro"/>
</dbReference>
<dbReference type="PANTHER" id="PTHR37534">
    <property type="entry name" value="TRANSCRIPTIONAL ACTIVATOR PROTEIN UGA3"/>
    <property type="match status" value="1"/>
</dbReference>
<sequence>MADAARKFRRTRSGCHQCRRRKVKCDEAKPACGNCIRRREKCVYGVAVQFMEDELYQNTPNTSSGSESEPPPPVRHFINTLSADFVPQQRPRDELFASKEVSVNSPSAHLNRLLEVPLEVPQRNADHQAYFLHYFVYRFSAVFSPCSVARGSNGTVSGSTQNLDPNLVRHSHNDTYAMPLQPEAILKLALPGSALHYAIMAVAACMLARDEPHWIIEAIKYKSEALRLLQLELARPHARPQPATPPHTVLLTMTLLCIYEISDGCAEIWTVHLIPAWRYINEVPYGSQDPALHMGIQFFAYQDVMGRTACGSKGLFDSSLWNRQSTKHNEWMGCSEQLTALIADAADLSREKRLSPDLDILDLFSKAQKLENEIGSIKGVDLASIIESPGPLSPDMALHTVAEMKAVAAQIYLRCSLLRHGPEHDYIRGKVRLVLEAAKFVLGHGYHWTCLQWPLFVTASQLSPFDEDLESRNLGRGFILPAFEELDRHTLGNSARINEALIRIWKVRDMECESRLRDGESDWHKFVAPECHKLSLA</sequence>
<evidence type="ECO:0000313" key="5">
    <source>
        <dbReference type="Proteomes" id="UP000182444"/>
    </source>
</evidence>
<dbReference type="VEuPathDB" id="FungiDB:YALI0_D10681g"/>
<dbReference type="InterPro" id="IPR036864">
    <property type="entry name" value="Zn2-C6_fun-type_DNA-bd_sf"/>
</dbReference>
<dbReference type="RefSeq" id="XP_502665.3">
    <property type="nucleotide sequence ID" value="XM_502665.4"/>
</dbReference>
<name>A0A1D8NE13_YARLL</name>
<dbReference type="GO" id="GO:0005634">
    <property type="term" value="C:nucleus"/>
    <property type="evidence" value="ECO:0007669"/>
    <property type="project" value="UniProtKB-SubCell"/>
</dbReference>
<organism evidence="4 5">
    <name type="scientific">Yarrowia lipolytica</name>
    <name type="common">Candida lipolytica</name>
    <dbReference type="NCBI Taxonomy" id="4952"/>
    <lineage>
        <taxon>Eukaryota</taxon>
        <taxon>Fungi</taxon>
        <taxon>Dikarya</taxon>
        <taxon>Ascomycota</taxon>
        <taxon>Saccharomycotina</taxon>
        <taxon>Dipodascomycetes</taxon>
        <taxon>Dipodascales</taxon>
        <taxon>Dipodascales incertae sedis</taxon>
        <taxon>Yarrowia</taxon>
    </lineage>
</organism>
<evidence type="ECO:0000259" key="3">
    <source>
        <dbReference type="PROSITE" id="PS50048"/>
    </source>
</evidence>
<dbReference type="CDD" id="cd00067">
    <property type="entry name" value="GAL4"/>
    <property type="match status" value="1"/>
</dbReference>
<dbReference type="GO" id="GO:0000981">
    <property type="term" value="F:DNA-binding transcription factor activity, RNA polymerase II-specific"/>
    <property type="evidence" value="ECO:0007669"/>
    <property type="project" value="InterPro"/>
</dbReference>
<dbReference type="PANTHER" id="PTHR37534:SF49">
    <property type="entry name" value="LYSINE BIOSYNTHESIS REGULATORY PROTEIN LYS14"/>
    <property type="match status" value="1"/>
</dbReference>
<reference evidence="4 5" key="1">
    <citation type="journal article" date="2016" name="PLoS ONE">
        <title>Sequence Assembly of Yarrowia lipolytica Strain W29/CLIB89 Shows Transposable Element Diversity.</title>
        <authorList>
            <person name="Magnan C."/>
            <person name="Yu J."/>
            <person name="Chang I."/>
            <person name="Jahn E."/>
            <person name="Kanomata Y."/>
            <person name="Wu J."/>
            <person name="Zeller M."/>
            <person name="Oakes M."/>
            <person name="Baldi P."/>
            <person name="Sandmeyer S."/>
        </authorList>
    </citation>
    <scope>NUCLEOTIDE SEQUENCE [LARGE SCALE GENOMIC DNA]</scope>
    <source>
        <strain evidence="5">CLIB89(W29)</strain>
    </source>
</reference>
<dbReference type="eggNOG" id="ENOG502S2DH">
    <property type="taxonomic scope" value="Eukaryota"/>
</dbReference>
<dbReference type="GeneID" id="2910435"/>
<feature type="domain" description="Zn(2)-C6 fungal-type" evidence="3">
    <location>
        <begin position="14"/>
        <end position="44"/>
    </location>
</feature>
<dbReference type="Pfam" id="PF11951">
    <property type="entry name" value="Fungal_trans_2"/>
    <property type="match status" value="1"/>
</dbReference>
<dbReference type="SMART" id="SM00066">
    <property type="entry name" value="GAL4"/>
    <property type="match status" value="1"/>
</dbReference>
<dbReference type="KEGG" id="yli:2910435"/>
<dbReference type="GO" id="GO:0045944">
    <property type="term" value="P:positive regulation of transcription by RNA polymerase II"/>
    <property type="evidence" value="ECO:0007669"/>
    <property type="project" value="TreeGrafter"/>
</dbReference>
<comment type="subcellular location">
    <subcellularLocation>
        <location evidence="1">Nucleus</location>
    </subcellularLocation>
</comment>
<dbReference type="Pfam" id="PF00172">
    <property type="entry name" value="Zn_clus"/>
    <property type="match status" value="1"/>
</dbReference>
<dbReference type="PROSITE" id="PS50048">
    <property type="entry name" value="ZN2_CY6_FUNGAL_2"/>
    <property type="match status" value="1"/>
</dbReference>
<dbReference type="InterPro" id="IPR021858">
    <property type="entry name" value="Fun_TF"/>
</dbReference>
<gene>
    <name evidence="4" type="ORF">YALI1_D13341g</name>
</gene>
<proteinExistence type="predicted"/>
<dbReference type="Gene3D" id="4.10.240.10">
    <property type="entry name" value="Zn(2)-C6 fungal-type DNA-binding domain"/>
    <property type="match status" value="1"/>
</dbReference>
<keyword evidence="2" id="KW-0539">Nucleus</keyword>
<evidence type="ECO:0000313" key="4">
    <source>
        <dbReference type="EMBL" id="AOW03889.1"/>
    </source>
</evidence>
<dbReference type="EMBL" id="CP017556">
    <property type="protein sequence ID" value="AOW03889.1"/>
    <property type="molecule type" value="Genomic_DNA"/>
</dbReference>
<dbReference type="Proteomes" id="UP000182444">
    <property type="component" value="Chromosome 1D"/>
</dbReference>
<evidence type="ECO:0000256" key="1">
    <source>
        <dbReference type="ARBA" id="ARBA00004123"/>
    </source>
</evidence>
<dbReference type="PROSITE" id="PS00463">
    <property type="entry name" value="ZN2_CY6_FUNGAL_1"/>
    <property type="match status" value="1"/>
</dbReference>
<dbReference type="PRINTS" id="PR00755">
    <property type="entry name" value="AFLATOXINBRP"/>
</dbReference>
<dbReference type="SUPFAM" id="SSF57701">
    <property type="entry name" value="Zn2/Cys6 DNA-binding domain"/>
    <property type="match status" value="1"/>
</dbReference>
<accession>A0A1D8NE13</accession>
<dbReference type="VEuPathDB" id="FungiDB:YALI1_D13341g"/>
<evidence type="ECO:0000256" key="2">
    <source>
        <dbReference type="ARBA" id="ARBA00023242"/>
    </source>
</evidence>
<protein>
    <recommendedName>
        <fullName evidence="3">Zn(2)-C6 fungal-type domain-containing protein</fullName>
    </recommendedName>
</protein>
<dbReference type="GO" id="GO:0000976">
    <property type="term" value="F:transcription cis-regulatory region binding"/>
    <property type="evidence" value="ECO:0007669"/>
    <property type="project" value="TreeGrafter"/>
</dbReference>
<dbReference type="InterPro" id="IPR001138">
    <property type="entry name" value="Zn2Cys6_DnaBD"/>
</dbReference>
<dbReference type="AlphaFoldDB" id="A0A1D8NE13"/>